<dbReference type="Pfam" id="PF02682">
    <property type="entry name" value="CT_C_D"/>
    <property type="match status" value="1"/>
</dbReference>
<dbReference type="OrthoDB" id="9778567at2"/>
<dbReference type="SUPFAM" id="SSF50891">
    <property type="entry name" value="Cyclophilin-like"/>
    <property type="match status" value="1"/>
</dbReference>
<dbReference type="STRING" id="36842.SAMN02194393_00582"/>
<protein>
    <submittedName>
        <fullName evidence="5">Sensor histidine kinase inhibitor, KipI family</fullName>
    </submittedName>
</protein>
<keyword evidence="1" id="KW-0547">Nucleotide-binding</keyword>
<dbReference type="SUPFAM" id="SSF160467">
    <property type="entry name" value="PH0987 N-terminal domain-like"/>
    <property type="match status" value="1"/>
</dbReference>
<gene>
    <name evidence="5" type="ORF">SAMN02194393_00582</name>
</gene>
<accession>A0A1T5INQ1</accession>
<feature type="domain" description="Carboxyltransferase" evidence="4">
    <location>
        <begin position="5"/>
        <end position="206"/>
    </location>
</feature>
<dbReference type="GO" id="GO:0016787">
    <property type="term" value="F:hydrolase activity"/>
    <property type="evidence" value="ECO:0007669"/>
    <property type="project" value="UniProtKB-KW"/>
</dbReference>
<sequence length="245" mass="27502">MYDNIKYYPSGDSGLILEFGNKISKDVNKKIRALSYCIEKENLDQIIEIIPTYTTILIVYDPIKSLYGELVEKLKSIEKSMKNIKLPPAEVVHIPTLYGGEYGMDLENVAEHNGLTVSEVINIHSSTKYLVYMIGFTPGFPYLGGMSEKIATPRLKIPREKIPGGSVGIAGSQTGIYPIDSPGGWQIIGRTPLKLFDSKRNPSVLLKAGQYLKFESVNEERYQTICEEIMKNKYEPKRTKLKGGE</sequence>
<dbReference type="Gene3D" id="3.30.1360.40">
    <property type="match status" value="1"/>
</dbReference>
<reference evidence="5 6" key="1">
    <citation type="submission" date="2017-02" db="EMBL/GenBank/DDBJ databases">
        <authorList>
            <person name="Peterson S.W."/>
        </authorList>
    </citation>
    <scope>NUCLEOTIDE SEQUENCE [LARGE SCALE GENOMIC DNA]</scope>
    <source>
        <strain evidence="5 6">M1</strain>
    </source>
</reference>
<dbReference type="InterPro" id="IPR010016">
    <property type="entry name" value="PxpB"/>
</dbReference>
<evidence type="ECO:0000313" key="6">
    <source>
        <dbReference type="Proteomes" id="UP000190285"/>
    </source>
</evidence>
<dbReference type="GO" id="GO:0005524">
    <property type="term" value="F:ATP binding"/>
    <property type="evidence" value="ECO:0007669"/>
    <property type="project" value="UniProtKB-KW"/>
</dbReference>
<evidence type="ECO:0000313" key="5">
    <source>
        <dbReference type="EMBL" id="SKC40787.1"/>
    </source>
</evidence>
<organism evidence="5 6">
    <name type="scientific">Maledivibacter halophilus</name>
    <dbReference type="NCBI Taxonomy" id="36842"/>
    <lineage>
        <taxon>Bacteria</taxon>
        <taxon>Bacillati</taxon>
        <taxon>Bacillota</taxon>
        <taxon>Clostridia</taxon>
        <taxon>Peptostreptococcales</taxon>
        <taxon>Caminicellaceae</taxon>
        <taxon>Maledivibacter</taxon>
    </lineage>
</organism>
<proteinExistence type="predicted"/>
<dbReference type="PANTHER" id="PTHR34698:SF2">
    <property type="entry name" value="5-OXOPROLINASE SUBUNIT B"/>
    <property type="match status" value="1"/>
</dbReference>
<dbReference type="Proteomes" id="UP000190285">
    <property type="component" value="Unassembled WGS sequence"/>
</dbReference>
<name>A0A1T5INQ1_9FIRM</name>
<dbReference type="PANTHER" id="PTHR34698">
    <property type="entry name" value="5-OXOPROLINASE SUBUNIT B"/>
    <property type="match status" value="1"/>
</dbReference>
<keyword evidence="2" id="KW-0378">Hydrolase</keyword>
<evidence type="ECO:0000256" key="2">
    <source>
        <dbReference type="ARBA" id="ARBA00022801"/>
    </source>
</evidence>
<evidence type="ECO:0000256" key="1">
    <source>
        <dbReference type="ARBA" id="ARBA00022741"/>
    </source>
</evidence>
<dbReference type="Gene3D" id="2.40.100.10">
    <property type="entry name" value="Cyclophilin-like"/>
    <property type="match status" value="1"/>
</dbReference>
<dbReference type="EMBL" id="FUZT01000001">
    <property type="protein sequence ID" value="SKC40787.1"/>
    <property type="molecule type" value="Genomic_DNA"/>
</dbReference>
<dbReference type="NCBIfam" id="TIGR00370">
    <property type="entry name" value="5-oxoprolinase subunit PxpB"/>
    <property type="match status" value="1"/>
</dbReference>
<dbReference type="InterPro" id="IPR029000">
    <property type="entry name" value="Cyclophilin-like_dom_sf"/>
</dbReference>
<keyword evidence="6" id="KW-1185">Reference proteome</keyword>
<dbReference type="AlphaFoldDB" id="A0A1T5INQ1"/>
<evidence type="ECO:0000259" key="4">
    <source>
        <dbReference type="SMART" id="SM00796"/>
    </source>
</evidence>
<dbReference type="SMART" id="SM00796">
    <property type="entry name" value="AHS1"/>
    <property type="match status" value="1"/>
</dbReference>
<dbReference type="InterPro" id="IPR003833">
    <property type="entry name" value="CT_C_D"/>
</dbReference>
<keyword evidence="3" id="KW-0067">ATP-binding</keyword>
<evidence type="ECO:0000256" key="3">
    <source>
        <dbReference type="ARBA" id="ARBA00022840"/>
    </source>
</evidence>